<dbReference type="GO" id="GO:0003677">
    <property type="term" value="F:DNA binding"/>
    <property type="evidence" value="ECO:0007669"/>
    <property type="project" value="InterPro"/>
</dbReference>
<dbReference type="PANTHER" id="PTHR11669">
    <property type="entry name" value="REPLICATION FACTOR C / DNA POLYMERASE III GAMMA-TAU SUBUNIT"/>
    <property type="match status" value="1"/>
</dbReference>
<dbReference type="GO" id="GO:0016887">
    <property type="term" value="F:ATP hydrolysis activity"/>
    <property type="evidence" value="ECO:0007669"/>
    <property type="project" value="InterPro"/>
</dbReference>
<dbReference type="AlphaFoldDB" id="A0A1Y1S5P1"/>
<proteinExistence type="inferred from homology"/>
<dbReference type="Proteomes" id="UP000192639">
    <property type="component" value="Unassembled WGS sequence"/>
</dbReference>
<dbReference type="EMBL" id="LWDP01000052">
    <property type="protein sequence ID" value="ORD93725.1"/>
    <property type="molecule type" value="Genomic_DNA"/>
</dbReference>
<dbReference type="OrthoDB" id="4199794at2759"/>
<protein>
    <submittedName>
        <fullName evidence="3">RFC4</fullName>
    </submittedName>
</protein>
<dbReference type="InterPro" id="IPR008921">
    <property type="entry name" value="DNA_pol3_clamp-load_cplx_C"/>
</dbReference>
<dbReference type="PANTHER" id="PTHR11669:SF5">
    <property type="entry name" value="REPLICATION FACTOR C SUBUNIT 2"/>
    <property type="match status" value="1"/>
</dbReference>
<dbReference type="GO" id="GO:0006281">
    <property type="term" value="P:DNA repair"/>
    <property type="evidence" value="ECO:0007669"/>
    <property type="project" value="TreeGrafter"/>
</dbReference>
<dbReference type="Pfam" id="PF00004">
    <property type="entry name" value="AAA"/>
    <property type="match status" value="1"/>
</dbReference>
<dbReference type="VEuPathDB" id="MicrosporidiaDB:ECANGB1_1630"/>
<dbReference type="InterPro" id="IPR050238">
    <property type="entry name" value="DNA_Rep/Repair_Clamp_Loader"/>
</dbReference>
<dbReference type="InterPro" id="IPR003959">
    <property type="entry name" value="ATPase_AAA_core"/>
</dbReference>
<sequence length="299" mass="33863">MALLLTEKYRPAKLEDVIGNEPVVKILRNLRDDHPHILLCGPPGTGKTTIAKILSKKYEGVLELNASDERGIDVVRNRIKGFTQVACDSKLVILDECDNLTTAAQQALRRIIETKSTKFILICNEVSKMIEAIQSRMAILKFDRIGIAKFDSLLDQICQNENIHLTQSGKEALVELSRGDFRSCLNILQGVLGVSSDAFRIDDNFLYSINGVPNRKKLLRIVDIITRKETNELIANAEELFSHKYDYSEIMNGLFSIAKDSDNYEFLRIIGAYQHRMSQGNSSRIQFYAMFGEMLEINK</sequence>
<reference evidence="3 4" key="1">
    <citation type="journal article" date="2017" name="Environ. Microbiol.">
        <title>Decay of the glycolytic pathway and adaptation to intranuclear parasitism within Enterocytozoonidae microsporidia.</title>
        <authorList>
            <person name="Wiredu Boakye D."/>
            <person name="Jaroenlak P."/>
            <person name="Prachumwat A."/>
            <person name="Williams T.A."/>
            <person name="Bateman K.S."/>
            <person name="Itsathitphaisarn O."/>
            <person name="Sritunyalucksana K."/>
            <person name="Paszkiewicz K.H."/>
            <person name="Moore K.A."/>
            <person name="Stentiford G.D."/>
            <person name="Williams B.A."/>
        </authorList>
    </citation>
    <scope>NUCLEOTIDE SEQUENCE [LARGE SCALE GENOMIC DNA]</scope>
    <source>
        <strain evidence="3 4">GB1</strain>
    </source>
</reference>
<dbReference type="Gene3D" id="1.10.8.60">
    <property type="match status" value="1"/>
</dbReference>
<dbReference type="Gene3D" id="1.20.272.10">
    <property type="match status" value="1"/>
</dbReference>
<evidence type="ECO:0000313" key="3">
    <source>
        <dbReference type="EMBL" id="ORD93725.1"/>
    </source>
</evidence>
<dbReference type="GO" id="GO:0003689">
    <property type="term" value="F:DNA clamp loader activity"/>
    <property type="evidence" value="ECO:0007669"/>
    <property type="project" value="TreeGrafter"/>
</dbReference>
<organism evidence="3 4">
    <name type="scientific">Enterospora canceri</name>
    <dbReference type="NCBI Taxonomy" id="1081671"/>
    <lineage>
        <taxon>Eukaryota</taxon>
        <taxon>Fungi</taxon>
        <taxon>Fungi incertae sedis</taxon>
        <taxon>Microsporidia</taxon>
        <taxon>Enterocytozoonidae</taxon>
        <taxon>Enterospora</taxon>
    </lineage>
</organism>
<dbReference type="SMART" id="SM00382">
    <property type="entry name" value="AAA"/>
    <property type="match status" value="1"/>
</dbReference>
<feature type="domain" description="AAA+ ATPase" evidence="2">
    <location>
        <begin position="33"/>
        <end position="151"/>
    </location>
</feature>
<dbReference type="CDD" id="cd00009">
    <property type="entry name" value="AAA"/>
    <property type="match status" value="1"/>
</dbReference>
<dbReference type="SUPFAM" id="SSF48019">
    <property type="entry name" value="post-AAA+ oligomerization domain-like"/>
    <property type="match status" value="1"/>
</dbReference>
<dbReference type="Gene3D" id="3.40.50.300">
    <property type="entry name" value="P-loop containing nucleotide triphosphate hydrolases"/>
    <property type="match status" value="1"/>
</dbReference>
<dbReference type="GO" id="GO:0031391">
    <property type="term" value="C:Elg1 RFC-like complex"/>
    <property type="evidence" value="ECO:0007669"/>
    <property type="project" value="UniProtKB-ARBA"/>
</dbReference>
<accession>A0A1Y1S5P1</accession>
<evidence type="ECO:0000313" key="4">
    <source>
        <dbReference type="Proteomes" id="UP000192639"/>
    </source>
</evidence>
<dbReference type="InterPro" id="IPR003593">
    <property type="entry name" value="AAA+_ATPase"/>
</dbReference>
<gene>
    <name evidence="3" type="primary">RFC4</name>
    <name evidence="3" type="ORF">ECANGB1_1630</name>
</gene>
<name>A0A1Y1S5P1_9MICR</name>
<evidence type="ECO:0000256" key="1">
    <source>
        <dbReference type="ARBA" id="ARBA00005378"/>
    </source>
</evidence>
<dbReference type="GO" id="GO:0005524">
    <property type="term" value="F:ATP binding"/>
    <property type="evidence" value="ECO:0007669"/>
    <property type="project" value="UniProtKB-KW"/>
</dbReference>
<dbReference type="SUPFAM" id="SSF52540">
    <property type="entry name" value="P-loop containing nucleoside triphosphate hydrolases"/>
    <property type="match status" value="1"/>
</dbReference>
<comment type="similarity">
    <text evidence="1">Belongs to the activator 1 small subunits family.</text>
</comment>
<keyword evidence="4" id="KW-1185">Reference proteome</keyword>
<dbReference type="GO" id="GO:0005634">
    <property type="term" value="C:nucleus"/>
    <property type="evidence" value="ECO:0007669"/>
    <property type="project" value="TreeGrafter"/>
</dbReference>
<dbReference type="GO" id="GO:0006271">
    <property type="term" value="P:DNA strand elongation involved in DNA replication"/>
    <property type="evidence" value="ECO:0007669"/>
    <property type="project" value="UniProtKB-ARBA"/>
</dbReference>
<evidence type="ECO:0000259" key="2">
    <source>
        <dbReference type="SMART" id="SM00382"/>
    </source>
</evidence>
<dbReference type="GO" id="GO:0005663">
    <property type="term" value="C:DNA replication factor C complex"/>
    <property type="evidence" value="ECO:0007669"/>
    <property type="project" value="TreeGrafter"/>
</dbReference>
<dbReference type="InterPro" id="IPR027417">
    <property type="entry name" value="P-loop_NTPase"/>
</dbReference>
<comment type="caution">
    <text evidence="3">The sequence shown here is derived from an EMBL/GenBank/DDBJ whole genome shotgun (WGS) entry which is preliminary data.</text>
</comment>